<dbReference type="InterPro" id="IPR001926">
    <property type="entry name" value="TrpB-like_PALP"/>
</dbReference>
<keyword evidence="6" id="KW-1185">Reference proteome</keyword>
<sequence>MIEMKMHFFLRPTPVEAVPRLAAALGIPPDGLFFKRDDLMGLAGGGNKVRKLEIMMADAVRRGARVLVTTGAQQSNHARLTAAAGARLGMHVILVLAGERPEKLTGNLLLDQILGAEFVFAGTSDTETIAAELATERDAFRIPFGGTNALSAEAYRQAGVELLEQVPDLGSVTVAVGSGGTMAGLVAAIGAERVRGVDSGALKDARAAVARLIDEMGFASGALRIDEEQVGAGYEYLTEAAREAIDLTARMEGIILDPTYTGRAMAGLISAARHHRLPEGTAVFLHTGGLPGLFGNEQIQS</sequence>
<reference evidence="6" key="1">
    <citation type="journal article" date="2019" name="Int. J. Syst. Evol. Microbiol.">
        <title>The Global Catalogue of Microorganisms (GCM) 10K type strain sequencing project: providing services to taxonomists for standard genome sequencing and annotation.</title>
        <authorList>
            <consortium name="The Broad Institute Genomics Platform"/>
            <consortium name="The Broad Institute Genome Sequencing Center for Infectious Disease"/>
            <person name="Wu L."/>
            <person name="Ma J."/>
        </authorList>
    </citation>
    <scope>NUCLEOTIDE SEQUENCE [LARGE SCALE GENOMIC DNA]</scope>
    <source>
        <strain evidence="6">JCM 18514</strain>
    </source>
</reference>
<comment type="cofactor">
    <cofactor evidence="1">
        <name>pyridoxal 5'-phosphate</name>
        <dbReference type="ChEBI" id="CHEBI:597326"/>
    </cofactor>
</comment>
<organism evidence="5 6">
    <name type="scientific">Arthrobacter gyeryongensis</name>
    <dbReference type="NCBI Taxonomy" id="1650592"/>
    <lineage>
        <taxon>Bacteria</taxon>
        <taxon>Bacillati</taxon>
        <taxon>Actinomycetota</taxon>
        <taxon>Actinomycetes</taxon>
        <taxon>Micrococcales</taxon>
        <taxon>Micrococcaceae</taxon>
        <taxon>Arthrobacter</taxon>
    </lineage>
</organism>
<gene>
    <name evidence="5" type="primary">dcyD</name>
    <name evidence="5" type="ORF">GCM10023346_33880</name>
</gene>
<dbReference type="Gene3D" id="3.40.50.1100">
    <property type="match status" value="2"/>
</dbReference>
<dbReference type="InterPro" id="IPR036052">
    <property type="entry name" value="TrpB-like_PALP_sf"/>
</dbReference>
<evidence type="ECO:0000256" key="3">
    <source>
        <dbReference type="ARBA" id="ARBA00022898"/>
    </source>
</evidence>
<dbReference type="EMBL" id="BAABKK010000024">
    <property type="protein sequence ID" value="GAA5197925.1"/>
    <property type="molecule type" value="Genomic_DNA"/>
</dbReference>
<comment type="similarity">
    <text evidence="2">Belongs to the ACC deaminase/D-cysteine desulfhydrase family.</text>
</comment>
<feature type="domain" description="Tryptophan synthase beta chain-like PALP" evidence="4">
    <location>
        <begin position="10"/>
        <end position="288"/>
    </location>
</feature>
<dbReference type="PIRSF" id="PIRSF006278">
    <property type="entry name" value="ACCD_DCysDesulf"/>
    <property type="match status" value="1"/>
</dbReference>
<protein>
    <submittedName>
        <fullName evidence="5">D-cysteine desulfhydrase</fullName>
    </submittedName>
</protein>
<name>A0ABP9SLE8_9MICC</name>
<dbReference type="Pfam" id="PF00291">
    <property type="entry name" value="PALP"/>
    <property type="match status" value="1"/>
</dbReference>
<dbReference type="PANTHER" id="PTHR43780:SF2">
    <property type="entry name" value="1-AMINOCYCLOPROPANE-1-CARBOXYLATE DEAMINASE-RELATED"/>
    <property type="match status" value="1"/>
</dbReference>
<proteinExistence type="inferred from homology"/>
<dbReference type="SUPFAM" id="SSF53686">
    <property type="entry name" value="Tryptophan synthase beta subunit-like PLP-dependent enzymes"/>
    <property type="match status" value="1"/>
</dbReference>
<keyword evidence="3" id="KW-0663">Pyridoxal phosphate</keyword>
<accession>A0ABP9SLE8</accession>
<dbReference type="InterPro" id="IPR027278">
    <property type="entry name" value="ACCD_DCysDesulf"/>
</dbReference>
<dbReference type="Proteomes" id="UP001500200">
    <property type="component" value="Unassembled WGS sequence"/>
</dbReference>
<dbReference type="PANTHER" id="PTHR43780">
    <property type="entry name" value="1-AMINOCYCLOPROPANE-1-CARBOXYLATE DEAMINASE-RELATED"/>
    <property type="match status" value="1"/>
</dbReference>
<evidence type="ECO:0000313" key="6">
    <source>
        <dbReference type="Proteomes" id="UP001500200"/>
    </source>
</evidence>
<comment type="caution">
    <text evidence="5">The sequence shown here is derived from an EMBL/GenBank/DDBJ whole genome shotgun (WGS) entry which is preliminary data.</text>
</comment>
<evidence type="ECO:0000256" key="1">
    <source>
        <dbReference type="ARBA" id="ARBA00001933"/>
    </source>
</evidence>
<evidence type="ECO:0000259" key="4">
    <source>
        <dbReference type="Pfam" id="PF00291"/>
    </source>
</evidence>
<evidence type="ECO:0000256" key="2">
    <source>
        <dbReference type="ARBA" id="ARBA00008639"/>
    </source>
</evidence>
<evidence type="ECO:0000313" key="5">
    <source>
        <dbReference type="EMBL" id="GAA5197925.1"/>
    </source>
</evidence>